<dbReference type="AlphaFoldDB" id="A0A5C8FA80"/>
<dbReference type="RefSeq" id="WP_147525700.1">
    <property type="nucleotide sequence ID" value="NZ_SAYG01000003.1"/>
</dbReference>
<proteinExistence type="predicted"/>
<evidence type="ECO:0000313" key="2">
    <source>
        <dbReference type="Proteomes" id="UP000324574"/>
    </source>
</evidence>
<organism evidence="1 2">
    <name type="scientific">Brachyspira aalborgi</name>
    <dbReference type="NCBI Taxonomy" id="29522"/>
    <lineage>
        <taxon>Bacteria</taxon>
        <taxon>Pseudomonadati</taxon>
        <taxon>Spirochaetota</taxon>
        <taxon>Spirochaetia</taxon>
        <taxon>Brachyspirales</taxon>
        <taxon>Brachyspiraceae</taxon>
        <taxon>Brachyspira</taxon>
    </lineage>
</organism>
<accession>A0A5C8FA80</accession>
<sequence length="151" mass="17737">MKPELKKSAKTCSKKIVCEENHRKFTFHTNNFEFYKIKIDGDVEKNTTTKKCDFLVIKKDTEDIEIFIELKGSDIKKAYKQIITSYKKYSDKSKNPKLYAAIVTSKYPARDSSIQNKQKELAEIFERVPFIKNNCLEVKYNSEYNIIEKAN</sequence>
<evidence type="ECO:0008006" key="3">
    <source>
        <dbReference type="Google" id="ProtNLM"/>
    </source>
</evidence>
<dbReference type="Proteomes" id="UP000324574">
    <property type="component" value="Unassembled WGS sequence"/>
</dbReference>
<name>A0A5C8FA80_9SPIR</name>
<dbReference type="EMBL" id="SAYG01000003">
    <property type="protein sequence ID" value="TXJ46334.1"/>
    <property type="molecule type" value="Genomic_DNA"/>
</dbReference>
<comment type="caution">
    <text evidence="1">The sequence shown here is derived from an EMBL/GenBank/DDBJ whole genome shotgun (WGS) entry which is preliminary data.</text>
</comment>
<gene>
    <name evidence="1" type="ORF">EPJ70_01150</name>
</gene>
<reference evidence="1 2" key="1">
    <citation type="journal article" date="1992" name="Lakartidningen">
        <title>[Penicillin V and not amoxicillin is the first choice preparation in acute otitis].</title>
        <authorList>
            <person name="Kamme C."/>
            <person name="Lundgren K."/>
            <person name="Prellner K."/>
        </authorList>
    </citation>
    <scope>NUCLEOTIDE SEQUENCE [LARGE SCALE GENOMIC DNA]</scope>
    <source>
        <strain evidence="1 2">PC3714II</strain>
    </source>
</reference>
<evidence type="ECO:0000313" key="1">
    <source>
        <dbReference type="EMBL" id="TXJ46334.1"/>
    </source>
</evidence>
<protein>
    <recommendedName>
        <fullName evidence="3">DUF91 domain-containing protein</fullName>
    </recommendedName>
</protein>